<feature type="region of interest" description="Disordered" evidence="1">
    <location>
        <begin position="1"/>
        <end position="57"/>
    </location>
</feature>
<name>A0ABN2WGN3_9ACTN</name>
<gene>
    <name evidence="2" type="ORF">GCM10009801_58290</name>
</gene>
<dbReference type="RefSeq" id="WP_344532336.1">
    <property type="nucleotide sequence ID" value="NZ_BAAAPE010000014.1"/>
</dbReference>
<accession>A0ABN2WGN3</accession>
<feature type="compositionally biased region" description="Basic and acidic residues" evidence="1">
    <location>
        <begin position="430"/>
        <end position="447"/>
    </location>
</feature>
<feature type="region of interest" description="Disordered" evidence="1">
    <location>
        <begin position="413"/>
        <end position="447"/>
    </location>
</feature>
<dbReference type="EMBL" id="BAAAPE010000014">
    <property type="protein sequence ID" value="GAA2092000.1"/>
    <property type="molecule type" value="Genomic_DNA"/>
</dbReference>
<evidence type="ECO:0000256" key="1">
    <source>
        <dbReference type="SAM" id="MobiDB-lite"/>
    </source>
</evidence>
<comment type="caution">
    <text evidence="2">The sequence shown here is derived from an EMBL/GenBank/DDBJ whole genome shotgun (WGS) entry which is preliminary data.</text>
</comment>
<organism evidence="2 3">
    <name type="scientific">Streptomyces albiaxialis</name>
    <dbReference type="NCBI Taxonomy" id="329523"/>
    <lineage>
        <taxon>Bacteria</taxon>
        <taxon>Bacillati</taxon>
        <taxon>Actinomycetota</taxon>
        <taxon>Actinomycetes</taxon>
        <taxon>Kitasatosporales</taxon>
        <taxon>Streptomycetaceae</taxon>
        <taxon>Streptomyces</taxon>
    </lineage>
</organism>
<dbReference type="Pfam" id="PF13830">
    <property type="entry name" value="DUF4192"/>
    <property type="match status" value="1"/>
</dbReference>
<keyword evidence="3" id="KW-1185">Reference proteome</keyword>
<sequence>MNQHSSDPDGIQPIPSAPRDADSPASPGPQEAGAGQPRWSGHAGRSRPHTGPADVSLRGPAELADALPYLLGFYPDDSIVAVSLHGERGRFGGRLRIGIPDSPEEWPAIASQVAECMEATALARGPRPDGALIFLCQEPAIGESGAKVKERLAPLAQRLRLACGELDMPVYEALCLSTGRFWSYCCPDPRCCSDEGTPLAAPGTSAMAAAAAYSGMRVHGSLREMEERLSALGPPLAEQQERALDAVGARLVSRMLTSDGRDQVRDETMALVGRAMDRFHRIVAPSGGTLKEEDVHDDGILTHDEAASLILGLQDRRTRDLAAEWMEGLDVEPALRLWRALARRCVGPYAEHAVALLTLAGWVAWSGGDSATARVALAKALRADPEYLFAQLLNQACNEGLDPELLRRCMRRDQAVRQHSESDEEDEQPDAARRPVPRDPRAHPPFT</sequence>
<dbReference type="Proteomes" id="UP001500016">
    <property type="component" value="Unassembled WGS sequence"/>
</dbReference>
<evidence type="ECO:0000313" key="3">
    <source>
        <dbReference type="Proteomes" id="UP001500016"/>
    </source>
</evidence>
<reference evidence="2 3" key="1">
    <citation type="journal article" date="2019" name="Int. J. Syst. Evol. Microbiol.">
        <title>The Global Catalogue of Microorganisms (GCM) 10K type strain sequencing project: providing services to taxonomists for standard genome sequencing and annotation.</title>
        <authorList>
            <consortium name="The Broad Institute Genomics Platform"/>
            <consortium name="The Broad Institute Genome Sequencing Center for Infectious Disease"/>
            <person name="Wu L."/>
            <person name="Ma J."/>
        </authorList>
    </citation>
    <scope>NUCLEOTIDE SEQUENCE [LARGE SCALE GENOMIC DNA]</scope>
    <source>
        <strain evidence="2 3">JCM 15478</strain>
    </source>
</reference>
<dbReference type="InterPro" id="IPR025447">
    <property type="entry name" value="DUF4192"/>
</dbReference>
<protein>
    <submittedName>
        <fullName evidence="2">DUF4192 domain-containing protein</fullName>
    </submittedName>
</protein>
<proteinExistence type="predicted"/>
<evidence type="ECO:0000313" key="2">
    <source>
        <dbReference type="EMBL" id="GAA2092000.1"/>
    </source>
</evidence>